<dbReference type="EMBL" id="KB203274">
    <property type="protein sequence ID" value="ESO85504.1"/>
    <property type="molecule type" value="Genomic_DNA"/>
</dbReference>
<dbReference type="RefSeq" id="XP_009063749.1">
    <property type="nucleotide sequence ID" value="XM_009065501.1"/>
</dbReference>
<dbReference type="AlphaFoldDB" id="V4B9E4"/>
<dbReference type="GeneID" id="20230271"/>
<sequence>NLLLRGNRIVMPVTLQKQILNLAHESHQGIVRTKKFLRERFFWYYMDEQID</sequence>
<name>V4B9E4_LOTGI</name>
<keyword evidence="3" id="KW-1185">Reference proteome</keyword>
<evidence type="ECO:0000313" key="3">
    <source>
        <dbReference type="Proteomes" id="UP000030746"/>
    </source>
</evidence>
<evidence type="ECO:0000259" key="1">
    <source>
        <dbReference type="Pfam" id="PF17921"/>
    </source>
</evidence>
<evidence type="ECO:0000313" key="2">
    <source>
        <dbReference type="EMBL" id="ESO85504.1"/>
    </source>
</evidence>
<organism evidence="2 3">
    <name type="scientific">Lottia gigantea</name>
    <name type="common">Giant owl limpet</name>
    <dbReference type="NCBI Taxonomy" id="225164"/>
    <lineage>
        <taxon>Eukaryota</taxon>
        <taxon>Metazoa</taxon>
        <taxon>Spiralia</taxon>
        <taxon>Lophotrochozoa</taxon>
        <taxon>Mollusca</taxon>
        <taxon>Gastropoda</taxon>
        <taxon>Patellogastropoda</taxon>
        <taxon>Lottioidea</taxon>
        <taxon>Lottiidae</taxon>
        <taxon>Lottia</taxon>
    </lineage>
</organism>
<dbReference type="STRING" id="225164.V4B9E4"/>
<dbReference type="PANTHER" id="PTHR37984">
    <property type="entry name" value="PROTEIN CBG26694"/>
    <property type="match status" value="1"/>
</dbReference>
<reference evidence="2 3" key="1">
    <citation type="journal article" date="2013" name="Nature">
        <title>Insights into bilaterian evolution from three spiralian genomes.</title>
        <authorList>
            <person name="Simakov O."/>
            <person name="Marletaz F."/>
            <person name="Cho S.J."/>
            <person name="Edsinger-Gonzales E."/>
            <person name="Havlak P."/>
            <person name="Hellsten U."/>
            <person name="Kuo D.H."/>
            <person name="Larsson T."/>
            <person name="Lv J."/>
            <person name="Arendt D."/>
            <person name="Savage R."/>
            <person name="Osoegawa K."/>
            <person name="de Jong P."/>
            <person name="Grimwood J."/>
            <person name="Chapman J.A."/>
            <person name="Shapiro H."/>
            <person name="Aerts A."/>
            <person name="Otillar R.P."/>
            <person name="Terry A.Y."/>
            <person name="Boore J.L."/>
            <person name="Grigoriev I.V."/>
            <person name="Lindberg D.R."/>
            <person name="Seaver E.C."/>
            <person name="Weisblat D.A."/>
            <person name="Putnam N.H."/>
            <person name="Rokhsar D.S."/>
        </authorList>
    </citation>
    <scope>NUCLEOTIDE SEQUENCE [LARGE SCALE GENOMIC DNA]</scope>
</reference>
<dbReference type="HOGENOM" id="CLU_3112413_0_0_1"/>
<dbReference type="Gene3D" id="1.10.340.70">
    <property type="match status" value="1"/>
</dbReference>
<dbReference type="PANTHER" id="PTHR37984:SF15">
    <property type="entry name" value="INTEGRASE CATALYTIC DOMAIN-CONTAINING PROTEIN"/>
    <property type="match status" value="1"/>
</dbReference>
<dbReference type="KEGG" id="lgi:LOTGIDRAFT_107826"/>
<dbReference type="CTD" id="20230271"/>
<gene>
    <name evidence="2" type="ORF">LOTGIDRAFT_107826</name>
</gene>
<dbReference type="Pfam" id="PF17921">
    <property type="entry name" value="Integrase_H2C2"/>
    <property type="match status" value="1"/>
</dbReference>
<accession>V4B9E4</accession>
<dbReference type="Proteomes" id="UP000030746">
    <property type="component" value="Unassembled WGS sequence"/>
</dbReference>
<dbReference type="InterPro" id="IPR050951">
    <property type="entry name" value="Retrovirus_Pol_polyprotein"/>
</dbReference>
<protein>
    <recommendedName>
        <fullName evidence="1">Integrase zinc-binding domain-containing protein</fullName>
    </recommendedName>
</protein>
<dbReference type="OrthoDB" id="6155767at2759"/>
<feature type="non-terminal residue" evidence="2">
    <location>
        <position position="1"/>
    </location>
</feature>
<proteinExistence type="predicted"/>
<dbReference type="InterPro" id="IPR041588">
    <property type="entry name" value="Integrase_H2C2"/>
</dbReference>
<feature type="domain" description="Integrase zinc-binding" evidence="1">
    <location>
        <begin position="12"/>
        <end position="50"/>
    </location>
</feature>